<dbReference type="PANTHER" id="PTHR37946:SF1">
    <property type="entry name" value="SLL1969 PROTEIN"/>
    <property type="match status" value="1"/>
</dbReference>
<keyword evidence="2" id="KW-0378">Hydrolase</keyword>
<organism evidence="2 3">
    <name type="scientific">Shewanella sairae</name>
    <dbReference type="NCBI Taxonomy" id="190310"/>
    <lineage>
        <taxon>Bacteria</taxon>
        <taxon>Pseudomonadati</taxon>
        <taxon>Pseudomonadota</taxon>
        <taxon>Gammaproteobacteria</taxon>
        <taxon>Alteromonadales</taxon>
        <taxon>Shewanellaceae</taxon>
        <taxon>Shewanella</taxon>
    </lineage>
</organism>
<dbReference type="RefSeq" id="WP_220778941.1">
    <property type="nucleotide sequence ID" value="NZ_BPEY01000005.1"/>
</dbReference>
<dbReference type="PANTHER" id="PTHR37946">
    <property type="entry name" value="SLL1969 PROTEIN"/>
    <property type="match status" value="1"/>
</dbReference>
<comment type="caution">
    <text evidence="2">The sequence shown here is derived from an EMBL/GenBank/DDBJ whole genome shotgun (WGS) entry which is preliminary data.</text>
</comment>
<evidence type="ECO:0000313" key="2">
    <source>
        <dbReference type="EMBL" id="GIU41170.1"/>
    </source>
</evidence>
<accession>A0ABQ4P0Y2</accession>
<dbReference type="SUPFAM" id="SSF53474">
    <property type="entry name" value="alpha/beta-Hydrolases"/>
    <property type="match status" value="1"/>
</dbReference>
<dbReference type="Gene3D" id="3.40.50.1820">
    <property type="entry name" value="alpha/beta hydrolase"/>
    <property type="match status" value="1"/>
</dbReference>
<dbReference type="EMBL" id="BPEY01000005">
    <property type="protein sequence ID" value="GIU41170.1"/>
    <property type="molecule type" value="Genomic_DNA"/>
</dbReference>
<evidence type="ECO:0000259" key="1">
    <source>
        <dbReference type="Pfam" id="PF12697"/>
    </source>
</evidence>
<dbReference type="GO" id="GO:0016787">
    <property type="term" value="F:hydrolase activity"/>
    <property type="evidence" value="ECO:0007669"/>
    <property type="project" value="UniProtKB-KW"/>
</dbReference>
<keyword evidence="3" id="KW-1185">Reference proteome</keyword>
<reference evidence="2" key="1">
    <citation type="submission" date="2021-05" db="EMBL/GenBank/DDBJ databases">
        <title>Molecular characterization for Shewanella algae harboring chromosomal blaOXA-55-like strains isolated from clinical and environment sample.</title>
        <authorList>
            <person name="Ohama Y."/>
            <person name="Aoki K."/>
            <person name="Harada S."/>
            <person name="Moriya K."/>
            <person name="Ishii Y."/>
            <person name="Tateda K."/>
        </authorList>
    </citation>
    <scope>NUCLEOTIDE SEQUENCE</scope>
    <source>
        <strain evidence="2">JCM 11563</strain>
    </source>
</reference>
<sequence>MKVVLVHGIFNTGHVMGVLKRRIQQAGHECFSPTLASFDGRHGIEIAAVSLAKQIDAQFGTNAKIVLVGFSMGGIVGRYYMQYLGGAARVEQFFGLSVPHNGSYWAYLPYPSKGVKQLRPKSDFLLELAKTETVLEKVKLYSFWTPFDFSVVPSSSSIWPIAENKRFIVILHLSVIFSRRIANEICNRLRLAT</sequence>
<dbReference type="InterPro" id="IPR000073">
    <property type="entry name" value="AB_hydrolase_1"/>
</dbReference>
<evidence type="ECO:0000313" key="3">
    <source>
        <dbReference type="Proteomes" id="UP000887104"/>
    </source>
</evidence>
<dbReference type="Proteomes" id="UP000887104">
    <property type="component" value="Unassembled WGS sequence"/>
</dbReference>
<dbReference type="InterPro" id="IPR029058">
    <property type="entry name" value="AB_hydrolase_fold"/>
</dbReference>
<feature type="domain" description="AB hydrolase-1" evidence="1">
    <location>
        <begin position="3"/>
        <end position="92"/>
    </location>
</feature>
<gene>
    <name evidence="2" type="primary">lipA_1</name>
    <name evidence="2" type="ORF">TUM4438_04350</name>
</gene>
<proteinExistence type="predicted"/>
<name>A0ABQ4P0Y2_9GAMM</name>
<protein>
    <submittedName>
        <fullName evidence="2">Alpha/beta hydrolase</fullName>
    </submittedName>
</protein>
<dbReference type="Pfam" id="PF12697">
    <property type="entry name" value="Abhydrolase_6"/>
    <property type="match status" value="1"/>
</dbReference>